<evidence type="ECO:0000256" key="4">
    <source>
        <dbReference type="SAM" id="MobiDB-lite"/>
    </source>
</evidence>
<dbReference type="InterPro" id="IPR018062">
    <property type="entry name" value="HTH_AraC-typ_CS"/>
</dbReference>
<dbReference type="InterPro" id="IPR050908">
    <property type="entry name" value="SmbC-like"/>
</dbReference>
<organism evidence="6 7">
    <name type="scientific">Paenibacillus albilobatus</name>
    <dbReference type="NCBI Taxonomy" id="2716884"/>
    <lineage>
        <taxon>Bacteria</taxon>
        <taxon>Bacillati</taxon>
        <taxon>Bacillota</taxon>
        <taxon>Bacilli</taxon>
        <taxon>Bacillales</taxon>
        <taxon>Paenibacillaceae</taxon>
        <taxon>Paenibacillus</taxon>
    </lineage>
</organism>
<dbReference type="PANTHER" id="PTHR40055:SF1">
    <property type="entry name" value="TRANSCRIPTIONAL REGULATOR YGIV-RELATED"/>
    <property type="match status" value="1"/>
</dbReference>
<feature type="region of interest" description="Disordered" evidence="4">
    <location>
        <begin position="86"/>
        <end position="118"/>
    </location>
</feature>
<dbReference type="AlphaFoldDB" id="A0A920CBF6"/>
<dbReference type="InterPro" id="IPR010499">
    <property type="entry name" value="AraC_E-bd"/>
</dbReference>
<evidence type="ECO:0000256" key="2">
    <source>
        <dbReference type="ARBA" id="ARBA00023125"/>
    </source>
</evidence>
<dbReference type="SUPFAM" id="SSF55136">
    <property type="entry name" value="Probable bacterial effector-binding domain"/>
    <property type="match status" value="1"/>
</dbReference>
<keyword evidence="3" id="KW-0804">Transcription</keyword>
<dbReference type="Pfam" id="PF12833">
    <property type="entry name" value="HTH_18"/>
    <property type="match status" value="1"/>
</dbReference>
<reference evidence="6" key="1">
    <citation type="submission" date="2021-03" db="EMBL/GenBank/DDBJ databases">
        <title>Antimicrobial resistance genes in bacteria isolated from Japanese honey, and their potential for conferring macrolide and lincosamide resistance in the American foulbrood pathogen Paenibacillus larvae.</title>
        <authorList>
            <person name="Okamoto M."/>
            <person name="Kumagai M."/>
            <person name="Kanamori H."/>
            <person name="Takamatsu D."/>
        </authorList>
    </citation>
    <scope>NUCLEOTIDE SEQUENCE</scope>
    <source>
        <strain evidence="6">J2TS6</strain>
    </source>
</reference>
<keyword evidence="7" id="KW-1185">Reference proteome</keyword>
<gene>
    <name evidence="6" type="ORF">J2TS6_21100</name>
</gene>
<evidence type="ECO:0000313" key="7">
    <source>
        <dbReference type="Proteomes" id="UP000679779"/>
    </source>
</evidence>
<evidence type="ECO:0000256" key="3">
    <source>
        <dbReference type="ARBA" id="ARBA00023163"/>
    </source>
</evidence>
<dbReference type="SMART" id="SM00871">
    <property type="entry name" value="AraC_E_bind"/>
    <property type="match status" value="1"/>
</dbReference>
<dbReference type="Pfam" id="PF06445">
    <property type="entry name" value="GyrI-like"/>
    <property type="match status" value="1"/>
</dbReference>
<accession>A0A920CBF6</accession>
<dbReference type="SUPFAM" id="SSF46689">
    <property type="entry name" value="Homeodomain-like"/>
    <property type="match status" value="2"/>
</dbReference>
<sequence>MEENAGQKLSLEHLAHAANFSKYHFSRIFAAVTGETPMAFLNRKRLEKSVRLLAETNMTVLAIANECGFESLSAYHALFKKRYGTTPTGVRKHQGKHSNFSEAASKKQEETTSGKAYNQHRKHSLLERAWNQMIKIKELPALNVAYVRHVGSYLDTGSAWDKLGRWAAERGLTPQNQQFIGISLDDGGRVDEYSCRYDACITLSAGFMAEDETEVRFKPLPGGMFAVYPFYDTIDQFVLAYQNVFGLWLPNSGYEADDRPCLEFCLNDPAQDAEGKCRVDLYVPIKKSS</sequence>
<keyword evidence="1" id="KW-0805">Transcription regulation</keyword>
<dbReference type="SMART" id="SM00342">
    <property type="entry name" value="HTH_ARAC"/>
    <property type="match status" value="1"/>
</dbReference>
<dbReference type="Proteomes" id="UP000679779">
    <property type="component" value="Unassembled WGS sequence"/>
</dbReference>
<dbReference type="InterPro" id="IPR011256">
    <property type="entry name" value="Reg_factor_effector_dom_sf"/>
</dbReference>
<dbReference type="InterPro" id="IPR009057">
    <property type="entry name" value="Homeodomain-like_sf"/>
</dbReference>
<evidence type="ECO:0000313" key="6">
    <source>
        <dbReference type="EMBL" id="GIO30969.1"/>
    </source>
</evidence>
<name>A0A920CBF6_9BACL</name>
<dbReference type="GO" id="GO:0043565">
    <property type="term" value="F:sequence-specific DNA binding"/>
    <property type="evidence" value="ECO:0007669"/>
    <property type="project" value="InterPro"/>
</dbReference>
<dbReference type="GO" id="GO:0003700">
    <property type="term" value="F:DNA-binding transcription factor activity"/>
    <property type="evidence" value="ECO:0007669"/>
    <property type="project" value="InterPro"/>
</dbReference>
<dbReference type="Gene3D" id="1.10.10.60">
    <property type="entry name" value="Homeodomain-like"/>
    <property type="match status" value="2"/>
</dbReference>
<evidence type="ECO:0000256" key="1">
    <source>
        <dbReference type="ARBA" id="ARBA00023015"/>
    </source>
</evidence>
<comment type="caution">
    <text evidence="6">The sequence shown here is derived from an EMBL/GenBank/DDBJ whole genome shotgun (WGS) entry which is preliminary data.</text>
</comment>
<dbReference type="PROSITE" id="PS00041">
    <property type="entry name" value="HTH_ARAC_FAMILY_1"/>
    <property type="match status" value="1"/>
</dbReference>
<dbReference type="PROSITE" id="PS01124">
    <property type="entry name" value="HTH_ARAC_FAMILY_2"/>
    <property type="match status" value="1"/>
</dbReference>
<feature type="domain" description="HTH araC/xylS-type" evidence="5">
    <location>
        <begin position="1"/>
        <end position="93"/>
    </location>
</feature>
<dbReference type="Gene3D" id="3.20.80.10">
    <property type="entry name" value="Regulatory factor, effector binding domain"/>
    <property type="match status" value="1"/>
</dbReference>
<dbReference type="InterPro" id="IPR018060">
    <property type="entry name" value="HTH_AraC"/>
</dbReference>
<keyword evidence="2" id="KW-0238">DNA-binding</keyword>
<evidence type="ECO:0000259" key="5">
    <source>
        <dbReference type="PROSITE" id="PS01124"/>
    </source>
</evidence>
<dbReference type="InterPro" id="IPR029442">
    <property type="entry name" value="GyrI-like"/>
</dbReference>
<protein>
    <submittedName>
        <fullName evidence="6">AraC family transcriptional regulator</fullName>
    </submittedName>
</protein>
<dbReference type="EMBL" id="BORQ01000002">
    <property type="protein sequence ID" value="GIO30969.1"/>
    <property type="molecule type" value="Genomic_DNA"/>
</dbReference>
<dbReference type="PANTHER" id="PTHR40055">
    <property type="entry name" value="TRANSCRIPTIONAL REGULATOR YGIV-RELATED"/>
    <property type="match status" value="1"/>
</dbReference>
<proteinExistence type="predicted"/>